<evidence type="ECO:0000313" key="3">
    <source>
        <dbReference type="Proteomes" id="UP001066276"/>
    </source>
</evidence>
<comment type="caution">
    <text evidence="2">The sequence shown here is derived from an EMBL/GenBank/DDBJ whole genome shotgun (WGS) entry which is preliminary data.</text>
</comment>
<organism evidence="2 3">
    <name type="scientific">Pleurodeles waltl</name>
    <name type="common">Iberian ribbed newt</name>
    <dbReference type="NCBI Taxonomy" id="8319"/>
    <lineage>
        <taxon>Eukaryota</taxon>
        <taxon>Metazoa</taxon>
        <taxon>Chordata</taxon>
        <taxon>Craniata</taxon>
        <taxon>Vertebrata</taxon>
        <taxon>Euteleostomi</taxon>
        <taxon>Amphibia</taxon>
        <taxon>Batrachia</taxon>
        <taxon>Caudata</taxon>
        <taxon>Salamandroidea</taxon>
        <taxon>Salamandridae</taxon>
        <taxon>Pleurodelinae</taxon>
        <taxon>Pleurodeles</taxon>
    </lineage>
</organism>
<sequence length="118" mass="11928">MGSPRPCRLGRRGVPGQGGIAPPCTGAALRAQVVCSLPRTMGAAMPTWNPLPGGAAQRAGVLLPHGALRQLEASSSSPRRCDLACRGAAGSRGAAGVGSVVARWFAEPLTQPKLPPPT</sequence>
<protein>
    <submittedName>
        <fullName evidence="2">Uncharacterized protein</fullName>
    </submittedName>
</protein>
<name>A0AAV7VZA3_PLEWA</name>
<dbReference type="AlphaFoldDB" id="A0AAV7VZA3"/>
<feature type="region of interest" description="Disordered" evidence="1">
    <location>
        <begin position="1"/>
        <end position="20"/>
    </location>
</feature>
<keyword evidence="3" id="KW-1185">Reference proteome</keyword>
<reference evidence="2" key="1">
    <citation type="journal article" date="2022" name="bioRxiv">
        <title>Sequencing and chromosome-scale assembly of the giantPleurodeles waltlgenome.</title>
        <authorList>
            <person name="Brown T."/>
            <person name="Elewa A."/>
            <person name="Iarovenko S."/>
            <person name="Subramanian E."/>
            <person name="Araus A.J."/>
            <person name="Petzold A."/>
            <person name="Susuki M."/>
            <person name="Suzuki K.-i.T."/>
            <person name="Hayashi T."/>
            <person name="Toyoda A."/>
            <person name="Oliveira C."/>
            <person name="Osipova E."/>
            <person name="Leigh N.D."/>
            <person name="Simon A."/>
            <person name="Yun M.H."/>
        </authorList>
    </citation>
    <scope>NUCLEOTIDE SEQUENCE</scope>
    <source>
        <strain evidence="2">20211129_DDA</strain>
        <tissue evidence="2">Liver</tissue>
    </source>
</reference>
<dbReference type="Proteomes" id="UP001066276">
    <property type="component" value="Chromosome 1_2"/>
</dbReference>
<gene>
    <name evidence="2" type="ORF">NDU88_002412</name>
</gene>
<dbReference type="EMBL" id="JANPWB010000002">
    <property type="protein sequence ID" value="KAJ1207019.1"/>
    <property type="molecule type" value="Genomic_DNA"/>
</dbReference>
<accession>A0AAV7VZA3</accession>
<evidence type="ECO:0000256" key="1">
    <source>
        <dbReference type="SAM" id="MobiDB-lite"/>
    </source>
</evidence>
<evidence type="ECO:0000313" key="2">
    <source>
        <dbReference type="EMBL" id="KAJ1207019.1"/>
    </source>
</evidence>
<proteinExistence type="predicted"/>